<name>A0A4C1VCB4_EUMVA</name>
<feature type="compositionally biased region" description="Polar residues" evidence="1">
    <location>
        <begin position="102"/>
        <end position="118"/>
    </location>
</feature>
<gene>
    <name evidence="2" type="ORF">EVAR_4314_1</name>
</gene>
<dbReference type="EMBL" id="BGZK01000315">
    <property type="protein sequence ID" value="GBP36170.1"/>
    <property type="molecule type" value="Genomic_DNA"/>
</dbReference>
<evidence type="ECO:0000313" key="2">
    <source>
        <dbReference type="EMBL" id="GBP36170.1"/>
    </source>
</evidence>
<protein>
    <submittedName>
        <fullName evidence="2">Uncharacterized protein</fullName>
    </submittedName>
</protein>
<feature type="region of interest" description="Disordered" evidence="1">
    <location>
        <begin position="89"/>
        <end position="118"/>
    </location>
</feature>
<dbReference type="AlphaFoldDB" id="A0A4C1VCB4"/>
<keyword evidence="3" id="KW-1185">Reference proteome</keyword>
<proteinExistence type="predicted"/>
<organism evidence="2 3">
    <name type="scientific">Eumeta variegata</name>
    <name type="common">Bagworm moth</name>
    <name type="synonym">Eumeta japonica</name>
    <dbReference type="NCBI Taxonomy" id="151549"/>
    <lineage>
        <taxon>Eukaryota</taxon>
        <taxon>Metazoa</taxon>
        <taxon>Ecdysozoa</taxon>
        <taxon>Arthropoda</taxon>
        <taxon>Hexapoda</taxon>
        <taxon>Insecta</taxon>
        <taxon>Pterygota</taxon>
        <taxon>Neoptera</taxon>
        <taxon>Endopterygota</taxon>
        <taxon>Lepidoptera</taxon>
        <taxon>Glossata</taxon>
        <taxon>Ditrysia</taxon>
        <taxon>Tineoidea</taxon>
        <taxon>Psychidae</taxon>
        <taxon>Oiketicinae</taxon>
        <taxon>Eumeta</taxon>
    </lineage>
</organism>
<accession>A0A4C1VCB4</accession>
<evidence type="ECO:0000313" key="3">
    <source>
        <dbReference type="Proteomes" id="UP000299102"/>
    </source>
</evidence>
<sequence length="118" mass="12582">MDFHKRLMATRQTGDKSGEIDAAPEALDARIVSLTREKLVTSLLPPHDSCMRTTDKAALEHRENGCIRPGFVQIGTATGCGITGTANRAVSRIGNQDREASKSGTGPRSMSSVGLTLE</sequence>
<comment type="caution">
    <text evidence="2">The sequence shown here is derived from an EMBL/GenBank/DDBJ whole genome shotgun (WGS) entry which is preliminary data.</text>
</comment>
<evidence type="ECO:0000256" key="1">
    <source>
        <dbReference type="SAM" id="MobiDB-lite"/>
    </source>
</evidence>
<reference evidence="2 3" key="1">
    <citation type="journal article" date="2019" name="Commun. Biol.">
        <title>The bagworm genome reveals a unique fibroin gene that provides high tensile strength.</title>
        <authorList>
            <person name="Kono N."/>
            <person name="Nakamura H."/>
            <person name="Ohtoshi R."/>
            <person name="Tomita M."/>
            <person name="Numata K."/>
            <person name="Arakawa K."/>
        </authorList>
    </citation>
    <scope>NUCLEOTIDE SEQUENCE [LARGE SCALE GENOMIC DNA]</scope>
</reference>
<dbReference type="Proteomes" id="UP000299102">
    <property type="component" value="Unassembled WGS sequence"/>
</dbReference>